<keyword evidence="1" id="KW-1133">Transmembrane helix</keyword>
<keyword evidence="1" id="KW-0812">Transmembrane</keyword>
<evidence type="ECO:0008006" key="4">
    <source>
        <dbReference type="Google" id="ProtNLM"/>
    </source>
</evidence>
<evidence type="ECO:0000313" key="2">
    <source>
        <dbReference type="EMBL" id="QFU15686.1"/>
    </source>
</evidence>
<proteinExistence type="predicted"/>
<dbReference type="EMBL" id="CP045423">
    <property type="protein sequence ID" value="QFU15686.1"/>
    <property type="molecule type" value="Genomic_DNA"/>
</dbReference>
<keyword evidence="1" id="KW-0472">Membrane</keyword>
<keyword evidence="3" id="KW-1185">Reference proteome</keyword>
<organism evidence="2 3">
    <name type="scientific">Microvirga thermotolerans</name>
    <dbReference type="NCBI Taxonomy" id="2651334"/>
    <lineage>
        <taxon>Bacteria</taxon>
        <taxon>Pseudomonadati</taxon>
        <taxon>Pseudomonadota</taxon>
        <taxon>Alphaproteobacteria</taxon>
        <taxon>Hyphomicrobiales</taxon>
        <taxon>Methylobacteriaceae</taxon>
        <taxon>Microvirga</taxon>
    </lineage>
</organism>
<protein>
    <recommendedName>
        <fullName evidence="4">Amino acid transporter</fullName>
    </recommendedName>
</protein>
<evidence type="ECO:0000313" key="3">
    <source>
        <dbReference type="Proteomes" id="UP000325614"/>
    </source>
</evidence>
<reference evidence="2 3" key="1">
    <citation type="submission" date="2019-10" db="EMBL/GenBank/DDBJ databases">
        <title>Isolation, Identification of Microvirga thermotolerans HR1, a novel thermophilic bacterium and Comparative Genomics of the genus Microvirga.</title>
        <authorList>
            <person name="Li J."/>
            <person name="Zhang W."/>
            <person name="Lin M."/>
            <person name="Wang J."/>
        </authorList>
    </citation>
    <scope>NUCLEOTIDE SEQUENCE [LARGE SCALE GENOMIC DNA]</scope>
    <source>
        <strain evidence="2 3">HR1</strain>
    </source>
</reference>
<dbReference type="KEGG" id="mico:GDR74_05345"/>
<feature type="transmembrane region" description="Helical" evidence="1">
    <location>
        <begin position="49"/>
        <end position="71"/>
    </location>
</feature>
<name>A0A5P9JVK5_9HYPH</name>
<sequence>MSLIHNEQTKLTATWFNTIGTAAMTVGVLAPVATALYGFAATPLQTETLVIGALAWLLAGLSLHLTARFVLRGLRP</sequence>
<accession>A0A5P9JVK5</accession>
<gene>
    <name evidence="2" type="ORF">GDR74_05345</name>
</gene>
<evidence type="ECO:0000256" key="1">
    <source>
        <dbReference type="SAM" id="Phobius"/>
    </source>
</evidence>
<dbReference type="AlphaFoldDB" id="A0A5P9JVK5"/>
<feature type="transmembrane region" description="Helical" evidence="1">
    <location>
        <begin position="12"/>
        <end position="37"/>
    </location>
</feature>
<dbReference type="Proteomes" id="UP000325614">
    <property type="component" value="Chromosome"/>
</dbReference>